<comment type="caution">
    <text evidence="1">The sequence shown here is derived from an EMBL/GenBank/DDBJ whole genome shotgun (WGS) entry which is preliminary data.</text>
</comment>
<name>A0ACC1IUT2_9FUNG</name>
<accession>A0ACC1IUT2</accession>
<evidence type="ECO:0000313" key="2">
    <source>
        <dbReference type="Proteomes" id="UP001150581"/>
    </source>
</evidence>
<dbReference type="Proteomes" id="UP001150581">
    <property type="component" value="Unassembled WGS sequence"/>
</dbReference>
<proteinExistence type="predicted"/>
<protein>
    <submittedName>
        <fullName evidence="1">Uncharacterized protein</fullName>
    </submittedName>
</protein>
<dbReference type="EMBL" id="JANBPG010000035">
    <property type="protein sequence ID" value="KAJ1901275.1"/>
    <property type="molecule type" value="Genomic_DNA"/>
</dbReference>
<evidence type="ECO:0000313" key="1">
    <source>
        <dbReference type="EMBL" id="KAJ1901275.1"/>
    </source>
</evidence>
<keyword evidence="2" id="KW-1185">Reference proteome</keyword>
<feature type="non-terminal residue" evidence="1">
    <location>
        <position position="111"/>
    </location>
</feature>
<sequence length="111" mass="12230">MTAKPIRQHPAPEGHTQPQPIDIPSFKICSTTIGNHCINTRSSYAPSSVGSASPTTSCSPYLRRYLHESYSAQVRALAIEEYDDDGVVIYNGIKRMSVSEHGIISQSRPRL</sequence>
<organism evidence="1 2">
    <name type="scientific">Kickxella alabastrina</name>
    <dbReference type="NCBI Taxonomy" id="61397"/>
    <lineage>
        <taxon>Eukaryota</taxon>
        <taxon>Fungi</taxon>
        <taxon>Fungi incertae sedis</taxon>
        <taxon>Zoopagomycota</taxon>
        <taxon>Kickxellomycotina</taxon>
        <taxon>Kickxellomycetes</taxon>
        <taxon>Kickxellales</taxon>
        <taxon>Kickxellaceae</taxon>
        <taxon>Kickxella</taxon>
    </lineage>
</organism>
<reference evidence="1" key="1">
    <citation type="submission" date="2022-07" db="EMBL/GenBank/DDBJ databases">
        <title>Phylogenomic reconstructions and comparative analyses of Kickxellomycotina fungi.</title>
        <authorList>
            <person name="Reynolds N.K."/>
            <person name="Stajich J.E."/>
            <person name="Barry K."/>
            <person name="Grigoriev I.V."/>
            <person name="Crous P."/>
            <person name="Smith M.E."/>
        </authorList>
    </citation>
    <scope>NUCLEOTIDE SEQUENCE</scope>
    <source>
        <strain evidence="1">Benny 63K</strain>
    </source>
</reference>
<gene>
    <name evidence="1" type="ORF">LPJ66_000892</name>
</gene>